<accession>A0A428RDR5</accession>
<protein>
    <submittedName>
        <fullName evidence="1">Uncharacterized protein</fullName>
    </submittedName>
</protein>
<keyword evidence="2" id="KW-1185">Reference proteome</keyword>
<evidence type="ECO:0000313" key="1">
    <source>
        <dbReference type="EMBL" id="RSL75651.1"/>
    </source>
</evidence>
<evidence type="ECO:0000313" key="2">
    <source>
        <dbReference type="Proteomes" id="UP000287144"/>
    </source>
</evidence>
<name>A0A428RDR5_9HYPO</name>
<proteinExistence type="predicted"/>
<dbReference type="AlphaFoldDB" id="A0A428RDR5"/>
<gene>
    <name evidence="1" type="ORF">CEP52_017835</name>
</gene>
<sequence length="76" mass="8661">MGEDRPWGYCFEHLDNGLDKAAQDPEESFPCLNYLACGKNCKKSEVRGGCANMDLDYDYTELPLNVRTRGPWARDL</sequence>
<dbReference type="EMBL" id="NKCK01001023">
    <property type="protein sequence ID" value="RSL75651.1"/>
    <property type="molecule type" value="Genomic_DNA"/>
</dbReference>
<organism evidence="1 2">
    <name type="scientific">Fusarium oligoseptatum</name>
    <dbReference type="NCBI Taxonomy" id="2604345"/>
    <lineage>
        <taxon>Eukaryota</taxon>
        <taxon>Fungi</taxon>
        <taxon>Dikarya</taxon>
        <taxon>Ascomycota</taxon>
        <taxon>Pezizomycotina</taxon>
        <taxon>Sordariomycetes</taxon>
        <taxon>Hypocreomycetidae</taxon>
        <taxon>Hypocreales</taxon>
        <taxon>Nectriaceae</taxon>
        <taxon>Fusarium</taxon>
        <taxon>Fusarium solani species complex</taxon>
    </lineage>
</organism>
<dbReference type="Proteomes" id="UP000287144">
    <property type="component" value="Unassembled WGS sequence"/>
</dbReference>
<comment type="caution">
    <text evidence="1">The sequence shown here is derived from an EMBL/GenBank/DDBJ whole genome shotgun (WGS) entry which is preliminary data.</text>
</comment>
<reference evidence="1 2" key="1">
    <citation type="submission" date="2017-06" db="EMBL/GenBank/DDBJ databases">
        <title>Comparative genomic analysis of Ambrosia Fusariam Clade fungi.</title>
        <authorList>
            <person name="Stajich J.E."/>
            <person name="Carrillo J."/>
            <person name="Kijimoto T."/>
            <person name="Eskalen A."/>
            <person name="O'Donnell K."/>
            <person name="Kasson M."/>
        </authorList>
    </citation>
    <scope>NUCLEOTIDE SEQUENCE [LARGE SCALE GENOMIC DNA]</scope>
    <source>
        <strain evidence="1 2">NRRL62579</strain>
    </source>
</reference>